<comment type="caution">
    <text evidence="1">The sequence shown here is derived from an EMBL/GenBank/DDBJ whole genome shotgun (WGS) entry which is preliminary data.</text>
</comment>
<dbReference type="Proteomes" id="UP001062846">
    <property type="component" value="Chromosome 8"/>
</dbReference>
<gene>
    <name evidence="1" type="ORF">RHMOL_Rhmol08G0132500</name>
</gene>
<accession>A0ACC0MPB7</accession>
<evidence type="ECO:0000313" key="1">
    <source>
        <dbReference type="EMBL" id="KAI8542357.1"/>
    </source>
</evidence>
<sequence length="63" mass="7251">MRYSWNVVNEVLRLSPPLQGTYREAITDRLHLRRVPYSRGMEDTLECLLHTQEPGILPGSGEV</sequence>
<organism evidence="1 2">
    <name type="scientific">Rhododendron molle</name>
    <name type="common">Chinese azalea</name>
    <name type="synonym">Azalea mollis</name>
    <dbReference type="NCBI Taxonomy" id="49168"/>
    <lineage>
        <taxon>Eukaryota</taxon>
        <taxon>Viridiplantae</taxon>
        <taxon>Streptophyta</taxon>
        <taxon>Embryophyta</taxon>
        <taxon>Tracheophyta</taxon>
        <taxon>Spermatophyta</taxon>
        <taxon>Magnoliopsida</taxon>
        <taxon>eudicotyledons</taxon>
        <taxon>Gunneridae</taxon>
        <taxon>Pentapetalae</taxon>
        <taxon>asterids</taxon>
        <taxon>Ericales</taxon>
        <taxon>Ericaceae</taxon>
        <taxon>Ericoideae</taxon>
        <taxon>Rhodoreae</taxon>
        <taxon>Rhododendron</taxon>
    </lineage>
</organism>
<protein>
    <submittedName>
        <fullName evidence="1">Uncharacterized protein</fullName>
    </submittedName>
</protein>
<evidence type="ECO:0000313" key="2">
    <source>
        <dbReference type="Proteomes" id="UP001062846"/>
    </source>
</evidence>
<proteinExistence type="predicted"/>
<dbReference type="EMBL" id="CM046395">
    <property type="protein sequence ID" value="KAI8542357.1"/>
    <property type="molecule type" value="Genomic_DNA"/>
</dbReference>
<keyword evidence="2" id="KW-1185">Reference proteome</keyword>
<reference evidence="1" key="1">
    <citation type="submission" date="2022-02" db="EMBL/GenBank/DDBJ databases">
        <title>Plant Genome Project.</title>
        <authorList>
            <person name="Zhang R.-G."/>
        </authorList>
    </citation>
    <scope>NUCLEOTIDE SEQUENCE</scope>
    <source>
        <strain evidence="1">AT1</strain>
    </source>
</reference>
<name>A0ACC0MPB7_RHOML</name>